<comment type="caution">
    <text evidence="2">The sequence shown here is derived from an EMBL/GenBank/DDBJ whole genome shotgun (WGS) entry which is preliminary data.</text>
</comment>
<dbReference type="Gene3D" id="3.90.1150.200">
    <property type="match status" value="1"/>
</dbReference>
<dbReference type="Pfam" id="PF08818">
    <property type="entry name" value="DUF1801"/>
    <property type="match status" value="1"/>
</dbReference>
<name>A0A2W5A7T2_9SPHN</name>
<dbReference type="Proteomes" id="UP000249066">
    <property type="component" value="Unassembled WGS sequence"/>
</dbReference>
<accession>A0A2W5A7T2</accession>
<dbReference type="AlphaFoldDB" id="A0A2W5A7T2"/>
<dbReference type="InterPro" id="IPR014922">
    <property type="entry name" value="YdhG-like"/>
</dbReference>
<dbReference type="Pfam" id="PF13376">
    <property type="entry name" value="OmdA"/>
    <property type="match status" value="1"/>
</dbReference>
<dbReference type="SUPFAM" id="SSF159888">
    <property type="entry name" value="YdhG-like"/>
    <property type="match status" value="1"/>
</dbReference>
<organism evidence="2 3">
    <name type="scientific">Sphingomonas sanxanigenens</name>
    <dbReference type="NCBI Taxonomy" id="397260"/>
    <lineage>
        <taxon>Bacteria</taxon>
        <taxon>Pseudomonadati</taxon>
        <taxon>Pseudomonadota</taxon>
        <taxon>Alphaproteobacteria</taxon>
        <taxon>Sphingomonadales</taxon>
        <taxon>Sphingomonadaceae</taxon>
        <taxon>Sphingomonas</taxon>
    </lineage>
</organism>
<feature type="domain" description="YdhG-like" evidence="1">
    <location>
        <begin position="18"/>
        <end position="108"/>
    </location>
</feature>
<dbReference type="EMBL" id="QFNN01000065">
    <property type="protein sequence ID" value="PZO89292.1"/>
    <property type="molecule type" value="Genomic_DNA"/>
</dbReference>
<reference evidence="2 3" key="1">
    <citation type="submission" date="2017-08" db="EMBL/GenBank/DDBJ databases">
        <title>Infants hospitalized years apart are colonized by the same room-sourced microbial strains.</title>
        <authorList>
            <person name="Brooks B."/>
            <person name="Olm M.R."/>
            <person name="Firek B.A."/>
            <person name="Baker R."/>
            <person name="Thomas B.C."/>
            <person name="Morowitz M.J."/>
            <person name="Banfield J.F."/>
        </authorList>
    </citation>
    <scope>NUCLEOTIDE SEQUENCE [LARGE SCALE GENOMIC DNA]</scope>
    <source>
        <strain evidence="2">S2_018_000_R2_101</strain>
    </source>
</reference>
<sequence length="195" mass="21543">MRDDRVDAYIGRAAPFARPILARLRDWVHAACPEVEETMRWGSPSFTYKGRILAGMAAFKAHARFGFWQSEAAAGGTGEGAMGRFGRLTGLADLPDEAAFRAMVDKAMALVGASATQRAKRAPRAPIAMPDDLRDAIDAVPAAAAAWDRFPPGKRRDYMEWAIEAKRPETRAKRIAQAVEWLAEGKARHWKYEKG</sequence>
<evidence type="ECO:0000259" key="1">
    <source>
        <dbReference type="Pfam" id="PF08818"/>
    </source>
</evidence>
<gene>
    <name evidence="2" type="ORF">DI623_10745</name>
</gene>
<evidence type="ECO:0000313" key="2">
    <source>
        <dbReference type="EMBL" id="PZO89292.1"/>
    </source>
</evidence>
<evidence type="ECO:0000313" key="3">
    <source>
        <dbReference type="Proteomes" id="UP000249066"/>
    </source>
</evidence>
<proteinExistence type="predicted"/>
<protein>
    <recommendedName>
        <fullName evidence="1">YdhG-like domain-containing protein</fullName>
    </recommendedName>
</protein>